<feature type="chain" id="PRO_5002224409" description="Peptidase inhibitor I9" evidence="8">
    <location>
        <begin position="33"/>
        <end position="420"/>
    </location>
</feature>
<evidence type="ECO:0000256" key="8">
    <source>
        <dbReference type="SAM" id="SignalP"/>
    </source>
</evidence>
<dbReference type="SUPFAM" id="SSF54897">
    <property type="entry name" value="Protease propeptides/inhibitors"/>
    <property type="match status" value="1"/>
</dbReference>
<dbReference type="InterPro" id="IPR034193">
    <property type="entry name" value="PCSK9_ProteinaseK-like"/>
</dbReference>
<evidence type="ECO:0000256" key="3">
    <source>
        <dbReference type="ARBA" id="ARBA00022801"/>
    </source>
</evidence>
<feature type="domain" description="Peptidase S8/S53" evidence="9">
    <location>
        <begin position="173"/>
        <end position="402"/>
    </location>
</feature>
<dbReference type="Pfam" id="PF05922">
    <property type="entry name" value="Inhibitor_I9"/>
    <property type="match status" value="1"/>
</dbReference>
<evidence type="ECO:0000256" key="4">
    <source>
        <dbReference type="ARBA" id="ARBA00022825"/>
    </source>
</evidence>
<feature type="region of interest" description="Disordered" evidence="7">
    <location>
        <begin position="33"/>
        <end position="54"/>
    </location>
</feature>
<feature type="active site" description="Charge relay system" evidence="5">
    <location>
        <position position="215"/>
    </location>
</feature>
<dbReference type="CDD" id="cd04077">
    <property type="entry name" value="Peptidases_S8_PCSK9_ProteinaseK_like"/>
    <property type="match status" value="1"/>
</dbReference>
<comment type="similarity">
    <text evidence="1 5 6">Belongs to the peptidase S8 family.</text>
</comment>
<dbReference type="Gene3D" id="3.30.70.80">
    <property type="entry name" value="Peptidase S8 propeptide/proteinase inhibitor I9"/>
    <property type="match status" value="1"/>
</dbReference>
<dbReference type="PRINTS" id="PR00723">
    <property type="entry name" value="SUBTILISIN"/>
</dbReference>
<protein>
    <recommendedName>
        <fullName evidence="13">Peptidase inhibitor I9</fullName>
    </recommendedName>
</protein>
<sequence length="420" mass="42919">MRKPGRRTVRLGVLAGMLTGALVTTLAVPASAAPGAVEPGRPAPAPLRPGGPEAAPDRYIVVLADPPAGTDRATRTARTSRAAAVAERAGGTVLNRYTRVLDGYAAQLTPAALAAVRADPAVAYVERDSRIHGGGTDDFSASAVQSNPPSWGLDRIDQHYLPLNNSFGYTSTGSGVTVYVVDSGIRATHVDFGGRASGVYDAVGDGNGTNDCHGHGTHVAGTVGGATYGVAKAVTIKAVRVLQCDNSGWTTDLIEGMDWIAANHDPVSVANFSLQGYGTTPNTAAENLIDSGVHTVFIANNFNTDACTNGPRSSRGVTVAATDVTDTRASFSSYGTCVDVFAPGVNITSAGIASNTAVASGWSGTSMAAPHVTGWMARYRQQFPTATLAQAKSALIAAATTGVVINPGPGSPNRLLYAAP</sequence>
<evidence type="ECO:0000256" key="2">
    <source>
        <dbReference type="ARBA" id="ARBA00022670"/>
    </source>
</evidence>
<dbReference type="AlphaFoldDB" id="A0A0D0WWB8"/>
<dbReference type="GO" id="GO:0004252">
    <property type="term" value="F:serine-type endopeptidase activity"/>
    <property type="evidence" value="ECO:0007669"/>
    <property type="project" value="UniProtKB-UniRule"/>
</dbReference>
<dbReference type="PROSITE" id="PS00136">
    <property type="entry name" value="SUBTILASE_ASP"/>
    <property type="match status" value="1"/>
</dbReference>
<dbReference type="PANTHER" id="PTHR43806:SF11">
    <property type="entry name" value="CEREVISIN-RELATED"/>
    <property type="match status" value="1"/>
</dbReference>
<keyword evidence="3 5" id="KW-0378">Hydrolase</keyword>
<dbReference type="PROSITE" id="PS51892">
    <property type="entry name" value="SUBTILASE"/>
    <property type="match status" value="1"/>
</dbReference>
<name>A0A0D0WWB8_9ACTN</name>
<organism evidence="11 12">
    <name type="scientific">Micromonospora haikouensis</name>
    <dbReference type="NCBI Taxonomy" id="686309"/>
    <lineage>
        <taxon>Bacteria</taxon>
        <taxon>Bacillati</taxon>
        <taxon>Actinomycetota</taxon>
        <taxon>Actinomycetes</taxon>
        <taxon>Micromonosporales</taxon>
        <taxon>Micromonosporaceae</taxon>
        <taxon>Micromonospora</taxon>
    </lineage>
</organism>
<dbReference type="InterPro" id="IPR015500">
    <property type="entry name" value="Peptidase_S8_subtilisin-rel"/>
</dbReference>
<evidence type="ECO:0008006" key="13">
    <source>
        <dbReference type="Google" id="ProtNLM"/>
    </source>
</evidence>
<dbReference type="PANTHER" id="PTHR43806">
    <property type="entry name" value="PEPTIDASE S8"/>
    <property type="match status" value="1"/>
</dbReference>
<comment type="caution">
    <text evidence="11">The sequence shown here is derived from an EMBL/GenBank/DDBJ whole genome shotgun (WGS) entry which is preliminary data.</text>
</comment>
<dbReference type="PATRIC" id="fig|47853.6.peg.3895"/>
<evidence type="ECO:0000256" key="1">
    <source>
        <dbReference type="ARBA" id="ARBA00011073"/>
    </source>
</evidence>
<keyword evidence="2 5" id="KW-0645">Protease</keyword>
<evidence type="ECO:0000256" key="5">
    <source>
        <dbReference type="PROSITE-ProRule" id="PRU01240"/>
    </source>
</evidence>
<gene>
    <name evidence="11" type="ORF">TK50_18615</name>
</gene>
<dbReference type="Gene3D" id="3.40.50.200">
    <property type="entry name" value="Peptidase S8/S53 domain"/>
    <property type="match status" value="1"/>
</dbReference>
<dbReference type="InterPro" id="IPR000209">
    <property type="entry name" value="Peptidase_S8/S53_dom"/>
</dbReference>
<dbReference type="InterPro" id="IPR050131">
    <property type="entry name" value="Peptidase_S8_subtilisin-like"/>
</dbReference>
<dbReference type="InterPro" id="IPR010259">
    <property type="entry name" value="S8pro/Inhibitor_I9"/>
</dbReference>
<keyword evidence="8" id="KW-0732">Signal</keyword>
<evidence type="ECO:0000313" key="12">
    <source>
        <dbReference type="Proteomes" id="UP000032254"/>
    </source>
</evidence>
<accession>A0A0D0WWB8</accession>
<evidence type="ECO:0000259" key="9">
    <source>
        <dbReference type="Pfam" id="PF00082"/>
    </source>
</evidence>
<dbReference type="PROSITE" id="PS00137">
    <property type="entry name" value="SUBTILASE_HIS"/>
    <property type="match status" value="1"/>
</dbReference>
<dbReference type="GeneID" id="301306066"/>
<feature type="signal peptide" evidence="8">
    <location>
        <begin position="1"/>
        <end position="32"/>
    </location>
</feature>
<dbReference type="InterPro" id="IPR023827">
    <property type="entry name" value="Peptidase_S8_Asp-AS"/>
</dbReference>
<dbReference type="RefSeq" id="WP_199486094.1">
    <property type="nucleotide sequence ID" value="NZ_JXSX01000002.1"/>
</dbReference>
<dbReference type="FunFam" id="3.40.50.200:FF:000014">
    <property type="entry name" value="Proteinase K"/>
    <property type="match status" value="1"/>
</dbReference>
<dbReference type="GO" id="GO:0006508">
    <property type="term" value="P:proteolysis"/>
    <property type="evidence" value="ECO:0007669"/>
    <property type="project" value="UniProtKB-KW"/>
</dbReference>
<dbReference type="SUPFAM" id="SSF52743">
    <property type="entry name" value="Subtilisin-like"/>
    <property type="match status" value="1"/>
</dbReference>
<dbReference type="Pfam" id="PF00082">
    <property type="entry name" value="Peptidase_S8"/>
    <property type="match status" value="1"/>
</dbReference>
<evidence type="ECO:0000313" key="11">
    <source>
        <dbReference type="EMBL" id="KIR62939.1"/>
    </source>
</evidence>
<feature type="active site" description="Charge relay system" evidence="5">
    <location>
        <position position="366"/>
    </location>
</feature>
<feature type="active site" description="Charge relay system" evidence="5">
    <location>
        <position position="182"/>
    </location>
</feature>
<evidence type="ECO:0000256" key="6">
    <source>
        <dbReference type="RuleBase" id="RU003355"/>
    </source>
</evidence>
<dbReference type="GO" id="GO:0005615">
    <property type="term" value="C:extracellular space"/>
    <property type="evidence" value="ECO:0007669"/>
    <property type="project" value="TreeGrafter"/>
</dbReference>
<dbReference type="Proteomes" id="UP000032254">
    <property type="component" value="Unassembled WGS sequence"/>
</dbReference>
<dbReference type="EMBL" id="JXSX01000002">
    <property type="protein sequence ID" value="KIR62939.1"/>
    <property type="molecule type" value="Genomic_DNA"/>
</dbReference>
<dbReference type="InterPro" id="IPR037045">
    <property type="entry name" value="S8pro/Inhibitor_I9_sf"/>
</dbReference>
<feature type="domain" description="Inhibitor I9" evidence="10">
    <location>
        <begin position="58"/>
        <end position="131"/>
    </location>
</feature>
<keyword evidence="4 5" id="KW-0720">Serine protease</keyword>
<keyword evidence="12" id="KW-1185">Reference proteome</keyword>
<dbReference type="PROSITE" id="PS00138">
    <property type="entry name" value="SUBTILASE_SER"/>
    <property type="match status" value="1"/>
</dbReference>
<evidence type="ECO:0000259" key="10">
    <source>
        <dbReference type="Pfam" id="PF05922"/>
    </source>
</evidence>
<dbReference type="InterPro" id="IPR022398">
    <property type="entry name" value="Peptidase_S8_His-AS"/>
</dbReference>
<reference evidence="11 12" key="1">
    <citation type="submission" date="2015-01" db="EMBL/GenBank/DDBJ databases">
        <title>Sequencing and annotation of Micromonospora carbonacea strain JXNU-1 genome.</title>
        <authorList>
            <person name="Long Z."/>
            <person name="Huang Y."/>
            <person name="Jiang Y."/>
        </authorList>
    </citation>
    <scope>NUCLEOTIDE SEQUENCE [LARGE SCALE GENOMIC DNA]</scope>
    <source>
        <strain evidence="11 12">JXNU-1</strain>
    </source>
</reference>
<dbReference type="InterPro" id="IPR023828">
    <property type="entry name" value="Peptidase_S8_Ser-AS"/>
</dbReference>
<dbReference type="InterPro" id="IPR036852">
    <property type="entry name" value="Peptidase_S8/S53_dom_sf"/>
</dbReference>
<evidence type="ECO:0000256" key="7">
    <source>
        <dbReference type="SAM" id="MobiDB-lite"/>
    </source>
</evidence>
<proteinExistence type="inferred from homology"/>